<evidence type="ECO:0000313" key="10">
    <source>
        <dbReference type="EMBL" id="PQJ27886.1"/>
    </source>
</evidence>
<dbReference type="GO" id="GO:0055129">
    <property type="term" value="P:L-proline biosynthetic process"/>
    <property type="evidence" value="ECO:0007669"/>
    <property type="project" value="UniProtKB-UniRule"/>
</dbReference>
<keyword evidence="6 8" id="KW-0418">Kinase</keyword>
<evidence type="ECO:0000256" key="5">
    <source>
        <dbReference type="ARBA" id="ARBA00022741"/>
    </source>
</evidence>
<organism evidence="10 11">
    <name type="scientific">Rubritalea profundi</name>
    <dbReference type="NCBI Taxonomy" id="1658618"/>
    <lineage>
        <taxon>Bacteria</taxon>
        <taxon>Pseudomonadati</taxon>
        <taxon>Verrucomicrobiota</taxon>
        <taxon>Verrucomicrobiia</taxon>
        <taxon>Verrucomicrobiales</taxon>
        <taxon>Rubritaleaceae</taxon>
        <taxon>Rubritalea</taxon>
    </lineage>
</organism>
<evidence type="ECO:0000256" key="6">
    <source>
        <dbReference type="ARBA" id="ARBA00022777"/>
    </source>
</evidence>
<dbReference type="InterPro" id="IPR041739">
    <property type="entry name" value="G5K_ProB"/>
</dbReference>
<dbReference type="AlphaFoldDB" id="A0A2S7TYR0"/>
<comment type="similarity">
    <text evidence="8">Belongs to the glutamate 5-kinase family.</text>
</comment>
<dbReference type="InterPro" id="IPR001048">
    <property type="entry name" value="Asp/Glu/Uridylate_kinase"/>
</dbReference>
<comment type="function">
    <text evidence="8">Catalyzes the transfer of a phosphate group to glutamate to form L-glutamate 5-phosphate.</text>
</comment>
<accession>A0A2S7TYR0</accession>
<proteinExistence type="inferred from homology"/>
<dbReference type="CDD" id="cd04242">
    <property type="entry name" value="AAK_G5K_ProB"/>
    <property type="match status" value="1"/>
</dbReference>
<comment type="pathway">
    <text evidence="8">Amino-acid biosynthesis; L-proline biosynthesis; L-glutamate 5-semialdehyde from L-glutamate: step 1/2.</text>
</comment>
<comment type="catalytic activity">
    <reaction evidence="8">
        <text>L-glutamate + ATP = L-glutamyl 5-phosphate + ADP</text>
        <dbReference type="Rhea" id="RHEA:14877"/>
        <dbReference type="ChEBI" id="CHEBI:29985"/>
        <dbReference type="ChEBI" id="CHEBI:30616"/>
        <dbReference type="ChEBI" id="CHEBI:58274"/>
        <dbReference type="ChEBI" id="CHEBI:456216"/>
        <dbReference type="EC" id="2.7.2.11"/>
    </reaction>
</comment>
<feature type="binding site" evidence="8">
    <location>
        <position position="48"/>
    </location>
    <ligand>
        <name>substrate</name>
    </ligand>
</feature>
<evidence type="ECO:0000256" key="4">
    <source>
        <dbReference type="ARBA" id="ARBA00022679"/>
    </source>
</evidence>
<keyword evidence="4 8" id="KW-0808">Transferase</keyword>
<dbReference type="PRINTS" id="PR00474">
    <property type="entry name" value="GLU5KINASE"/>
</dbReference>
<name>A0A2S7TYR0_9BACT</name>
<keyword evidence="5 8" id="KW-0547">Nucleotide-binding</keyword>
<sequence length="251" mass="26851">MKPIVIKIGTGVLTREIDGKLDRVALTKLVTAVADLVRSGQPCVLVSSGAVGAGISQLGLNEYPSDVPTRQACAAVGQTRLMHAYENLFNNFELNVAQLLLTADDFRDSARRVRVEDTLERLSKSPQIIPIINENDSVAVEELSFGDNDMLSARVAALIGASQLILLSNIDGLLAPESTDVVEYVENVDDVLGFIRADKGKFSIGGMASKLKAVRIAVDAGIETVVAHGKHPERLDAITQGAGLCTRFQAR</sequence>
<dbReference type="GO" id="GO:0005829">
    <property type="term" value="C:cytosol"/>
    <property type="evidence" value="ECO:0007669"/>
    <property type="project" value="TreeGrafter"/>
</dbReference>
<feature type="domain" description="Aspartate/glutamate/uridylate kinase" evidence="9">
    <location>
        <begin position="3"/>
        <end position="227"/>
    </location>
</feature>
<dbReference type="NCBIfam" id="TIGR01027">
    <property type="entry name" value="proB"/>
    <property type="match status" value="1"/>
</dbReference>
<dbReference type="GO" id="GO:0004349">
    <property type="term" value="F:glutamate 5-kinase activity"/>
    <property type="evidence" value="ECO:0007669"/>
    <property type="project" value="UniProtKB-UniRule"/>
</dbReference>
<feature type="binding site" evidence="8">
    <location>
        <position position="7"/>
    </location>
    <ligand>
        <name>ATP</name>
        <dbReference type="ChEBI" id="CHEBI:30616"/>
    </ligand>
</feature>
<dbReference type="OrthoDB" id="9804434at2"/>
<dbReference type="UniPathway" id="UPA00098">
    <property type="reaction ID" value="UER00359"/>
</dbReference>
<feature type="binding site" evidence="8">
    <location>
        <position position="136"/>
    </location>
    <ligand>
        <name>substrate</name>
    </ligand>
</feature>
<reference evidence="10 11" key="1">
    <citation type="submission" date="2016-12" db="EMBL/GenBank/DDBJ databases">
        <title>Study of bacterial adaptation to deep sea.</title>
        <authorList>
            <person name="Song J."/>
            <person name="Yoshizawa S."/>
            <person name="Kogure K."/>
        </authorList>
    </citation>
    <scope>NUCLEOTIDE SEQUENCE [LARGE SCALE GENOMIC DNA]</scope>
    <source>
        <strain evidence="10 11">SAORIC-165</strain>
    </source>
</reference>
<comment type="subcellular location">
    <subcellularLocation>
        <location evidence="8">Cytoplasm</location>
    </subcellularLocation>
</comment>
<evidence type="ECO:0000256" key="2">
    <source>
        <dbReference type="ARBA" id="ARBA00022605"/>
    </source>
</evidence>
<feature type="binding site" evidence="8">
    <location>
        <position position="148"/>
    </location>
    <ligand>
        <name>substrate</name>
    </ligand>
</feature>
<keyword evidence="11" id="KW-1185">Reference proteome</keyword>
<comment type="caution">
    <text evidence="10">The sequence shown here is derived from an EMBL/GenBank/DDBJ whole genome shotgun (WGS) entry which is preliminary data.</text>
</comment>
<evidence type="ECO:0000313" key="11">
    <source>
        <dbReference type="Proteomes" id="UP000239907"/>
    </source>
</evidence>
<dbReference type="SUPFAM" id="SSF53633">
    <property type="entry name" value="Carbamate kinase-like"/>
    <property type="match status" value="1"/>
</dbReference>
<evidence type="ECO:0000256" key="3">
    <source>
        <dbReference type="ARBA" id="ARBA00022650"/>
    </source>
</evidence>
<dbReference type="Proteomes" id="UP000239907">
    <property type="component" value="Unassembled WGS sequence"/>
</dbReference>
<dbReference type="PANTHER" id="PTHR43654:SF1">
    <property type="entry name" value="ISOPENTENYL PHOSPHATE KINASE"/>
    <property type="match status" value="1"/>
</dbReference>
<dbReference type="Pfam" id="PF00696">
    <property type="entry name" value="AA_kinase"/>
    <property type="match status" value="1"/>
</dbReference>
<keyword evidence="2 8" id="KW-0028">Amino-acid biosynthesis</keyword>
<dbReference type="InterPro" id="IPR011529">
    <property type="entry name" value="Glu_5kinase"/>
</dbReference>
<dbReference type="EMBL" id="MQWA01000001">
    <property type="protein sequence ID" value="PQJ27886.1"/>
    <property type="molecule type" value="Genomic_DNA"/>
</dbReference>
<dbReference type="InterPro" id="IPR001057">
    <property type="entry name" value="Glu/AcGlu_kinase"/>
</dbReference>
<dbReference type="Gene3D" id="3.40.1160.10">
    <property type="entry name" value="Acetylglutamate kinase-like"/>
    <property type="match status" value="1"/>
</dbReference>
<keyword evidence="3 8" id="KW-0641">Proline biosynthesis</keyword>
<dbReference type="PANTHER" id="PTHR43654">
    <property type="entry name" value="GLUTAMATE 5-KINASE"/>
    <property type="match status" value="1"/>
</dbReference>
<dbReference type="FunFam" id="3.40.1160.10:FF:000006">
    <property type="entry name" value="Glutamate 5-kinase"/>
    <property type="match status" value="1"/>
</dbReference>
<evidence type="ECO:0000259" key="9">
    <source>
        <dbReference type="Pfam" id="PF00696"/>
    </source>
</evidence>
<keyword evidence="7 8" id="KW-0067">ATP-binding</keyword>
<evidence type="ECO:0000256" key="1">
    <source>
        <dbReference type="ARBA" id="ARBA00022490"/>
    </source>
</evidence>
<evidence type="ECO:0000256" key="8">
    <source>
        <dbReference type="HAMAP-Rule" id="MF_00456"/>
    </source>
</evidence>
<dbReference type="InterPro" id="IPR005715">
    <property type="entry name" value="Glu_5kinase/COase_Synthase"/>
</dbReference>
<dbReference type="HAMAP" id="MF_00456">
    <property type="entry name" value="ProB"/>
    <property type="match status" value="1"/>
</dbReference>
<keyword evidence="1 8" id="KW-0963">Cytoplasm</keyword>
<dbReference type="RefSeq" id="WP_105042381.1">
    <property type="nucleotide sequence ID" value="NZ_MQWA01000001.1"/>
</dbReference>
<protein>
    <recommendedName>
        <fullName evidence="8">Glutamate 5-kinase</fullName>
        <ecNumber evidence="8">2.7.2.11</ecNumber>
    </recommendedName>
    <alternativeName>
        <fullName evidence="8">Gamma-glutamyl kinase</fullName>
        <shortName evidence="8">GK</shortName>
    </alternativeName>
</protein>
<comment type="caution">
    <text evidence="8">Lacks conserved residue(s) required for the propagation of feature annotation.</text>
</comment>
<dbReference type="InterPro" id="IPR036393">
    <property type="entry name" value="AceGlu_kinase-like_sf"/>
</dbReference>
<dbReference type="GO" id="GO:0005524">
    <property type="term" value="F:ATP binding"/>
    <property type="evidence" value="ECO:0007669"/>
    <property type="project" value="UniProtKB-KW"/>
</dbReference>
<dbReference type="PIRSF" id="PIRSF000729">
    <property type="entry name" value="GK"/>
    <property type="match status" value="1"/>
</dbReference>
<dbReference type="EC" id="2.7.2.11" evidence="8"/>
<gene>
    <name evidence="8" type="primary">proB</name>
    <name evidence="10" type="ORF">BSZ32_04810</name>
</gene>
<evidence type="ECO:0000256" key="7">
    <source>
        <dbReference type="ARBA" id="ARBA00022840"/>
    </source>
</evidence>